<evidence type="ECO:0000313" key="2">
    <source>
        <dbReference type="Proteomes" id="UP000663508"/>
    </source>
</evidence>
<organism evidence="1 2">
    <name type="scientific">Methylobacterium indicum</name>
    <dbReference type="NCBI Taxonomy" id="1775910"/>
    <lineage>
        <taxon>Bacteria</taxon>
        <taxon>Pseudomonadati</taxon>
        <taxon>Pseudomonadota</taxon>
        <taxon>Alphaproteobacteria</taxon>
        <taxon>Hyphomicrobiales</taxon>
        <taxon>Methylobacteriaceae</taxon>
        <taxon>Methylobacterium</taxon>
    </lineage>
</organism>
<reference evidence="1" key="1">
    <citation type="submission" date="2020-11" db="EMBL/GenBank/DDBJ databases">
        <title>Complete genome sequence of a novel pathogenic Methylobacterium strain isolated from rice in Vietnam.</title>
        <authorList>
            <person name="Lai K."/>
            <person name="Okazaki S."/>
            <person name="Higashi K."/>
            <person name="Mori H."/>
            <person name="Toyoda A."/>
            <person name="Kurokawa K."/>
        </authorList>
    </citation>
    <scope>NUCLEOTIDE SEQUENCE</scope>
    <source>
        <strain evidence="1">VL1</strain>
        <plasmid evidence="1">pVL1_1</plasmid>
    </source>
</reference>
<name>A0A8H9C8Z0_9HYPH</name>
<dbReference type="RefSeq" id="WP_244749116.1">
    <property type="nucleotide sequence ID" value="NZ_AP024146.1"/>
</dbReference>
<dbReference type="Proteomes" id="UP000663508">
    <property type="component" value="Plasmid pVL1_1"/>
</dbReference>
<proteinExistence type="predicted"/>
<evidence type="ECO:0000313" key="1">
    <source>
        <dbReference type="EMBL" id="BCM87677.1"/>
    </source>
</evidence>
<dbReference type="AlphaFoldDB" id="A0A8H9C8Z0"/>
<sequence>MLEFLDRLGPKAVDLGWNAPDLFGVHPAAGVYQVDHCGALVLGCAKAE</sequence>
<dbReference type="EMBL" id="AP024146">
    <property type="protein sequence ID" value="BCM87677.1"/>
    <property type="molecule type" value="Genomic_DNA"/>
</dbReference>
<dbReference type="KEGG" id="mind:mvi_61380"/>
<keyword evidence="1" id="KW-0614">Plasmid</keyword>
<protein>
    <submittedName>
        <fullName evidence="1">Uncharacterized protein</fullName>
    </submittedName>
</protein>
<geneLocation type="plasmid" evidence="1 2">
    <name>pVL1_1</name>
</geneLocation>
<accession>A0A8H9C8Z0</accession>
<gene>
    <name evidence="1" type="ORF">mvi_61380</name>
</gene>